<gene>
    <name evidence="1" type="ORF">NDU88_003678</name>
</gene>
<dbReference type="Proteomes" id="UP001066276">
    <property type="component" value="Chromosome 4_1"/>
</dbReference>
<dbReference type="AlphaFoldDB" id="A0AAV7T5C7"/>
<keyword evidence="2" id="KW-1185">Reference proteome</keyword>
<sequence>MSRKRRSRIRPQRVGDRVLVWNRRTGGRFKLPFELVPWTVMRTRSTMITVMSRGESVTRNVSFFKRYRSEGVETRAGAGELHDDSDCVENSDDPQLFPELAEKNCLGNVQDGDPQLSGGTSVALERDSMERLLVGSDPAGTVESVPLRASSGRFHLRPPPPLSSTLRDFVLM</sequence>
<comment type="caution">
    <text evidence="1">The sequence shown here is derived from an EMBL/GenBank/DDBJ whole genome shotgun (WGS) entry which is preliminary data.</text>
</comment>
<evidence type="ECO:0000313" key="2">
    <source>
        <dbReference type="Proteomes" id="UP001066276"/>
    </source>
</evidence>
<protein>
    <submittedName>
        <fullName evidence="1">Uncharacterized protein</fullName>
    </submittedName>
</protein>
<name>A0AAV7T5C7_PLEWA</name>
<evidence type="ECO:0000313" key="1">
    <source>
        <dbReference type="EMBL" id="KAJ1171820.1"/>
    </source>
</evidence>
<reference evidence="1" key="1">
    <citation type="journal article" date="2022" name="bioRxiv">
        <title>Sequencing and chromosome-scale assembly of the giantPleurodeles waltlgenome.</title>
        <authorList>
            <person name="Brown T."/>
            <person name="Elewa A."/>
            <person name="Iarovenko S."/>
            <person name="Subramanian E."/>
            <person name="Araus A.J."/>
            <person name="Petzold A."/>
            <person name="Susuki M."/>
            <person name="Suzuki K.-i.T."/>
            <person name="Hayashi T."/>
            <person name="Toyoda A."/>
            <person name="Oliveira C."/>
            <person name="Osipova E."/>
            <person name="Leigh N.D."/>
            <person name="Simon A."/>
            <person name="Yun M.H."/>
        </authorList>
    </citation>
    <scope>NUCLEOTIDE SEQUENCE</scope>
    <source>
        <strain evidence="1">20211129_DDA</strain>
        <tissue evidence="1">Liver</tissue>
    </source>
</reference>
<proteinExistence type="predicted"/>
<dbReference type="EMBL" id="JANPWB010000007">
    <property type="protein sequence ID" value="KAJ1171820.1"/>
    <property type="molecule type" value="Genomic_DNA"/>
</dbReference>
<accession>A0AAV7T5C7</accession>
<organism evidence="1 2">
    <name type="scientific">Pleurodeles waltl</name>
    <name type="common">Iberian ribbed newt</name>
    <dbReference type="NCBI Taxonomy" id="8319"/>
    <lineage>
        <taxon>Eukaryota</taxon>
        <taxon>Metazoa</taxon>
        <taxon>Chordata</taxon>
        <taxon>Craniata</taxon>
        <taxon>Vertebrata</taxon>
        <taxon>Euteleostomi</taxon>
        <taxon>Amphibia</taxon>
        <taxon>Batrachia</taxon>
        <taxon>Caudata</taxon>
        <taxon>Salamandroidea</taxon>
        <taxon>Salamandridae</taxon>
        <taxon>Pleurodelinae</taxon>
        <taxon>Pleurodeles</taxon>
    </lineage>
</organism>